<feature type="region of interest" description="Disordered" evidence="1">
    <location>
        <begin position="460"/>
        <end position="493"/>
    </location>
</feature>
<dbReference type="SMART" id="SM00672">
    <property type="entry name" value="CAP10"/>
    <property type="match status" value="1"/>
</dbReference>
<dbReference type="OrthoDB" id="202415at2759"/>
<organism evidence="3 4">
    <name type="scientific">Pseudomicrostroma glucosiphilum</name>
    <dbReference type="NCBI Taxonomy" id="1684307"/>
    <lineage>
        <taxon>Eukaryota</taxon>
        <taxon>Fungi</taxon>
        <taxon>Dikarya</taxon>
        <taxon>Basidiomycota</taxon>
        <taxon>Ustilaginomycotina</taxon>
        <taxon>Exobasidiomycetes</taxon>
        <taxon>Microstromatales</taxon>
        <taxon>Microstromatales incertae sedis</taxon>
        <taxon>Pseudomicrostroma</taxon>
    </lineage>
</organism>
<name>A0A316TWG5_9BASI</name>
<reference evidence="3 4" key="1">
    <citation type="journal article" date="2018" name="Mol. Biol. Evol.">
        <title>Broad Genomic Sampling Reveals a Smut Pathogenic Ancestry of the Fungal Clade Ustilaginomycotina.</title>
        <authorList>
            <person name="Kijpornyongpan T."/>
            <person name="Mondo S.J."/>
            <person name="Barry K."/>
            <person name="Sandor L."/>
            <person name="Lee J."/>
            <person name="Lipzen A."/>
            <person name="Pangilinan J."/>
            <person name="LaButti K."/>
            <person name="Hainaut M."/>
            <person name="Henrissat B."/>
            <person name="Grigoriev I.V."/>
            <person name="Spatafora J.W."/>
            <person name="Aime M.C."/>
        </authorList>
    </citation>
    <scope>NUCLEOTIDE SEQUENCE [LARGE SCALE GENOMIC DNA]</scope>
    <source>
        <strain evidence="3 4">MCA 4718</strain>
    </source>
</reference>
<feature type="compositionally biased region" description="Basic and acidic residues" evidence="1">
    <location>
        <begin position="511"/>
        <end position="520"/>
    </location>
</feature>
<proteinExistence type="predicted"/>
<feature type="domain" description="Glycosyl transferase CAP10" evidence="2">
    <location>
        <begin position="179"/>
        <end position="460"/>
    </location>
</feature>
<dbReference type="PANTHER" id="PTHR12203:SF107">
    <property type="entry name" value="GLYCOSYL TRANSFERASE CAP10 DOMAIN-CONTAINING PROTEIN"/>
    <property type="match status" value="1"/>
</dbReference>
<dbReference type="InterPro" id="IPR006598">
    <property type="entry name" value="CAP10"/>
</dbReference>
<dbReference type="EMBL" id="KZ819340">
    <property type="protein sequence ID" value="PWN17816.1"/>
    <property type="molecule type" value="Genomic_DNA"/>
</dbReference>
<gene>
    <name evidence="3" type="ORF">BCV69DRAFT_285697</name>
</gene>
<feature type="region of interest" description="Disordered" evidence="1">
    <location>
        <begin position="510"/>
        <end position="539"/>
    </location>
</feature>
<evidence type="ECO:0000259" key="2">
    <source>
        <dbReference type="SMART" id="SM00672"/>
    </source>
</evidence>
<dbReference type="Pfam" id="PF05686">
    <property type="entry name" value="Glyco_transf_90"/>
    <property type="match status" value="1"/>
</dbReference>
<protein>
    <recommendedName>
        <fullName evidence="2">Glycosyl transferase CAP10 domain-containing protein</fullName>
    </recommendedName>
</protein>
<evidence type="ECO:0000313" key="4">
    <source>
        <dbReference type="Proteomes" id="UP000245942"/>
    </source>
</evidence>
<dbReference type="Proteomes" id="UP000245942">
    <property type="component" value="Unassembled WGS sequence"/>
</dbReference>
<dbReference type="InterPro" id="IPR051091">
    <property type="entry name" value="O-Glucosyltr/Glycosyltrsf_90"/>
</dbReference>
<keyword evidence="4" id="KW-1185">Reference proteome</keyword>
<evidence type="ECO:0000256" key="1">
    <source>
        <dbReference type="SAM" id="MobiDB-lite"/>
    </source>
</evidence>
<sequence length="539" mass="58966">MSSWAAYEPLGQHPNSSSQRSNGPLHLLITHVPPLLAAALCVVALVFSVLPPTGPIALGEADPWLKAIKPLPPSARNTLALSESVCAKEFPLLYPQLEELKQYWKLRGGISKHDVDQLERAANGQNNWGWARVIIRDGKVYIRSLRKGVDTRLTAILMLLHDAVSADPESSTSGTTGEPLPPIDLIMSVGDKEGFPGAESGPAWVLAKLLADQKTEGNWLSPDFGFAGWPEARVPSYAEVVDLSRQVEQKVGGWAGKDDRAFWRGFVNWYPIRHDLLNRTKAASALPANHPDAWADVFQTTFGAQNSAEYKPLVPLQDHCSRKYLIHSEGNSYSGRSKYLFSCHSVTVAHKMEWTQHFHPALVSDPLSPAQNYVQVTGPLFEGLEEAIRAMWEAEGDPKAKGVEGWWHKASEKNMVGWLPPEKIADNARDSLRDRYLTPAATACYYRAALRAYASVQNHSTWSPTGPFPKPGNGVPPLPNATNVDVPNKVGDSGGVGDITWASWTLTRGTAEGDRGKESDWPPPEAAVVGTGKTPVLRH</sequence>
<dbReference type="PANTHER" id="PTHR12203">
    <property type="entry name" value="KDEL LYS-ASP-GLU-LEU CONTAINING - RELATED"/>
    <property type="match status" value="1"/>
</dbReference>
<dbReference type="RefSeq" id="XP_025344976.1">
    <property type="nucleotide sequence ID" value="XM_025493473.1"/>
</dbReference>
<feature type="compositionally biased region" description="Pro residues" evidence="1">
    <location>
        <begin position="466"/>
        <end position="479"/>
    </location>
</feature>
<dbReference type="GeneID" id="37015207"/>
<accession>A0A316TWG5</accession>
<evidence type="ECO:0000313" key="3">
    <source>
        <dbReference type="EMBL" id="PWN17816.1"/>
    </source>
</evidence>
<dbReference type="AlphaFoldDB" id="A0A316TWG5"/>